<reference evidence="1 2" key="1">
    <citation type="submission" date="2016-10" db="EMBL/GenBank/DDBJ databases">
        <title>Lutibacter sp. LPB0138, isolated from marine gastropod.</title>
        <authorList>
            <person name="Kim E."/>
            <person name="Yi H."/>
        </authorList>
    </citation>
    <scope>NUCLEOTIDE SEQUENCE [LARGE SCALE GENOMIC DNA]</scope>
    <source>
        <strain evidence="1 2">LPB0138</strain>
    </source>
</reference>
<name>A0A1D8P850_9FLAO</name>
<evidence type="ECO:0000313" key="1">
    <source>
        <dbReference type="EMBL" id="AOW20744.1"/>
    </source>
</evidence>
<protein>
    <submittedName>
        <fullName evidence="1">Uncharacterized protein</fullName>
    </submittedName>
</protein>
<accession>A0A1D8P850</accession>
<gene>
    <name evidence="1" type="ORF">LPB138_08675</name>
</gene>
<dbReference type="KEGG" id="lul:LPB138_08675"/>
<sequence length="449" mass="52380">MTTSFVFGQNKPKEVNFGIQFLDTITLPSKNNYIDSVKLYPINKNHSKRYYNDPTFNYLLDSSKVKNILVDNRKDSLNTIIIPPLKPNRFYKIEITYVGKENLYGAFRDMLVEGIDYEEKMNWIHTIDVINENMIARNFPYFYLYHPTNKKLVILKEELKSIDFNSNVDTTVVSNLLYKNLTGLKFKQKEISKDSIVKFSKWLSELDKFENDAGLEYIEYFGRIYDYQRLYDFFLKYIKVELENNPRKYITHPKFKNLVLKSIEQEKRNYTNPLPNFIRFIEESAKYKQVEKLSSYPDKYETSYKRNLVPDFGYITYIPYEGSVIGGSPYVGVHISLSPVNKDVPLKLSQLSFGQRFSIHTGVTLNSIEKDGFRDDFFSDYSLMLGGGYKVLTQSTRLNFGGIFFKKLDAVSGESSITIQPYIGLSIDIEIRKWLEGIIPTLTKNLKAN</sequence>
<dbReference type="Proteomes" id="UP000176050">
    <property type="component" value="Chromosome"/>
</dbReference>
<dbReference type="STRING" id="1850246.LPB138_08675"/>
<evidence type="ECO:0000313" key="2">
    <source>
        <dbReference type="Proteomes" id="UP000176050"/>
    </source>
</evidence>
<dbReference type="AlphaFoldDB" id="A0A1D8P850"/>
<dbReference type="EMBL" id="CP017478">
    <property type="protein sequence ID" value="AOW20744.1"/>
    <property type="molecule type" value="Genomic_DNA"/>
</dbReference>
<organism evidence="1 2">
    <name type="scientific">Urechidicola croceus</name>
    <dbReference type="NCBI Taxonomy" id="1850246"/>
    <lineage>
        <taxon>Bacteria</taxon>
        <taxon>Pseudomonadati</taxon>
        <taxon>Bacteroidota</taxon>
        <taxon>Flavobacteriia</taxon>
        <taxon>Flavobacteriales</taxon>
        <taxon>Flavobacteriaceae</taxon>
        <taxon>Urechidicola</taxon>
    </lineage>
</organism>
<keyword evidence="2" id="KW-1185">Reference proteome</keyword>
<proteinExistence type="predicted"/>